<reference evidence="2 3" key="1">
    <citation type="submission" date="2024-03" db="EMBL/GenBank/DDBJ databases">
        <title>Actinomycetospora sp. OC33-EN08, a novel actinomycete isolated from wild orchid (Aerides multiflora).</title>
        <authorList>
            <person name="Suriyachadkun C."/>
        </authorList>
    </citation>
    <scope>NUCLEOTIDE SEQUENCE [LARGE SCALE GENOMIC DNA]</scope>
    <source>
        <strain evidence="2 3">OC33-EN08</strain>
    </source>
</reference>
<dbReference type="PANTHER" id="PTHR30121">
    <property type="entry name" value="UNCHARACTERIZED PROTEIN YJGR-RELATED"/>
    <property type="match status" value="1"/>
</dbReference>
<dbReference type="RefSeq" id="WP_337692998.1">
    <property type="nucleotide sequence ID" value="NZ_JBBEGN010000001.1"/>
</dbReference>
<dbReference type="EMBL" id="JBBEGN010000001">
    <property type="protein sequence ID" value="MEJ2866374.1"/>
    <property type="molecule type" value="Genomic_DNA"/>
</dbReference>
<comment type="caution">
    <text evidence="2">The sequence shown here is derived from an EMBL/GenBank/DDBJ whole genome shotgun (WGS) entry which is preliminary data.</text>
</comment>
<accession>A0ABU8MGE8</accession>
<dbReference type="Gene3D" id="3.40.50.300">
    <property type="entry name" value="P-loop containing nucleotide triphosphate hydrolases"/>
    <property type="match status" value="2"/>
</dbReference>
<dbReference type="InterPro" id="IPR051162">
    <property type="entry name" value="T4SS_component"/>
</dbReference>
<evidence type="ECO:0000313" key="3">
    <source>
        <dbReference type="Proteomes" id="UP001385809"/>
    </source>
</evidence>
<organism evidence="2 3">
    <name type="scientific">Actinomycetospora aurantiaca</name>
    <dbReference type="NCBI Taxonomy" id="3129233"/>
    <lineage>
        <taxon>Bacteria</taxon>
        <taxon>Bacillati</taxon>
        <taxon>Actinomycetota</taxon>
        <taxon>Actinomycetes</taxon>
        <taxon>Pseudonocardiales</taxon>
        <taxon>Pseudonocardiaceae</taxon>
        <taxon>Actinomycetospora</taxon>
    </lineage>
</organism>
<keyword evidence="2" id="KW-0547">Nucleotide-binding</keyword>
<dbReference type="Proteomes" id="UP001385809">
    <property type="component" value="Unassembled WGS sequence"/>
</dbReference>
<dbReference type="InterPro" id="IPR027417">
    <property type="entry name" value="P-loop_NTPase"/>
</dbReference>
<dbReference type="Pfam" id="PF01935">
    <property type="entry name" value="DUF87"/>
    <property type="match status" value="1"/>
</dbReference>
<dbReference type="PANTHER" id="PTHR30121:SF6">
    <property type="entry name" value="SLR6007 PROTEIN"/>
    <property type="match status" value="1"/>
</dbReference>
<name>A0ABU8MGE8_9PSEU</name>
<gene>
    <name evidence="2" type="ORF">WCD74_01270</name>
</gene>
<dbReference type="InterPro" id="IPR002789">
    <property type="entry name" value="HerA_central"/>
</dbReference>
<dbReference type="GO" id="GO:0005524">
    <property type="term" value="F:ATP binding"/>
    <property type="evidence" value="ECO:0007669"/>
    <property type="project" value="UniProtKB-KW"/>
</dbReference>
<keyword evidence="3" id="KW-1185">Reference proteome</keyword>
<proteinExistence type="predicted"/>
<feature type="domain" description="Helicase HerA central" evidence="1">
    <location>
        <begin position="340"/>
        <end position="410"/>
    </location>
</feature>
<evidence type="ECO:0000259" key="1">
    <source>
        <dbReference type="Pfam" id="PF01935"/>
    </source>
</evidence>
<sequence>MGGSGPFGAMRCYRFRSLPRPPRDPAIPDRTRAQLFAALTAAHATLDGSTGARLGLGWWRAPDGPVRVVLGAAPVLPLVAVDGPDDGSGTPVLYPPGARVEPLGPEEVDGELGAFPYWVACGGQADALWTAGLRHDTDRDPVRGGFEDYAVHLPHPFAWLVEAVPVDPDALEQEIAALESRFPAMRLKTSSEKDRVELERSERRYRDLVRARAAGSWDIRIAAGGRTPGEARSTAAVLCSASEFDDVPFVLVPDADTTDLATCLSAPRTLRGGATTPFRAGSEVLLAAAPTPSEELPGIRLVDTHTFDLTVEGDSGPGWSLGTVLDRAEQPAGRYRVARASLNRHAFVCGATGSGKSQTVRSLLEALATDPDPVPWLAVEPAKSEYARMAGRLGPGEVTVIRPGDPDAVPACLNPLEPEPGFPLQAHADLVRALFLAAFEVTEPFPQVLGRALTEVYAEAGWDLVTGEPRPALAPRLRTTEEAQRAHPRYPGLRDLQGTARRVVEQIGYGPEVAANVRGFVDVRIGSLRSGTPGRFFEGGHPLDVAGLLRRNVVLELDGVTNDADKAFVIGVVLIRIVEHLRVHPQARPGLRHVLVVEEAHRLLKNVTEGPAAGAIELFASLIAEIRAYGEGVAVVEQIPSKILPDVVKNTAVKIVHRLPAAEDRETVGATINLSPTDSELVVALPPGRAAAANDGMDRPVLVAFPLGEERESDDGVRRDPPLARTRSPFCPASCTTGPCTARRLNDADHHARTPVLVVWVEAVTMCLLLGLRTPAPSRRAMTALVDVPSEDLHCALLHAAERAVDARRPLLRGWVDAHRFTERLLGEIGGLLGGEPLDDADWLRWTAGPRRFQQVEEDLHRRPPADPLVPDDGWLALGVDLDGPTAGEALAQLRRLPAFEPGGDRVVVGDLDASALRDAVRDLGGGVSRRALETALAAAVAHPRSVELLLLHTTHLIATEA</sequence>
<keyword evidence="2" id="KW-0067">ATP-binding</keyword>
<evidence type="ECO:0000313" key="2">
    <source>
        <dbReference type="EMBL" id="MEJ2866374.1"/>
    </source>
</evidence>
<dbReference type="SUPFAM" id="SSF52540">
    <property type="entry name" value="P-loop containing nucleoside triphosphate hydrolases"/>
    <property type="match status" value="1"/>
</dbReference>
<protein>
    <submittedName>
        <fullName evidence="2">ATP-binding protein</fullName>
    </submittedName>
</protein>